<name>A0A653NWT0_BACMY</name>
<evidence type="ECO:0000313" key="1">
    <source>
        <dbReference type="EMBL" id="VXB21901.1"/>
    </source>
</evidence>
<reference evidence="1 2" key="1">
    <citation type="submission" date="2019-10" db="EMBL/GenBank/DDBJ databases">
        <authorList>
            <person name="Karimi E."/>
        </authorList>
    </citation>
    <scope>NUCLEOTIDE SEQUENCE [LARGE SCALE GENOMIC DNA]</scope>
    <source>
        <strain evidence="1">Bacillus sp. 71</strain>
    </source>
</reference>
<dbReference type="Proteomes" id="UP000437562">
    <property type="component" value="Unassembled WGS sequence"/>
</dbReference>
<sequence length="60" mass="6955">MQAGINLKHLKKEETFLYKLCINLYKVNQNISRLTPTDVLLHRAKVLPKEVVFMGNEENA</sequence>
<proteinExistence type="predicted"/>
<protein>
    <submittedName>
        <fullName evidence="1">Uncharacterized protein</fullName>
    </submittedName>
</protein>
<accession>A0A653NWT0</accession>
<gene>
    <name evidence="1" type="ORF">BACI71_100457</name>
</gene>
<organism evidence="1 2">
    <name type="scientific">Bacillus mycoides</name>
    <dbReference type="NCBI Taxonomy" id="1405"/>
    <lineage>
        <taxon>Bacteria</taxon>
        <taxon>Bacillati</taxon>
        <taxon>Bacillota</taxon>
        <taxon>Bacilli</taxon>
        <taxon>Bacillales</taxon>
        <taxon>Bacillaceae</taxon>
        <taxon>Bacillus</taxon>
        <taxon>Bacillus cereus group</taxon>
    </lineage>
</organism>
<dbReference type="EMBL" id="CABWMC010000002">
    <property type="protein sequence ID" value="VXB21901.1"/>
    <property type="molecule type" value="Genomic_DNA"/>
</dbReference>
<dbReference type="AlphaFoldDB" id="A0A653NWT0"/>
<evidence type="ECO:0000313" key="2">
    <source>
        <dbReference type="Proteomes" id="UP000437562"/>
    </source>
</evidence>